<dbReference type="InterPro" id="IPR051396">
    <property type="entry name" value="Bact_Antivir_Def_Nuclease"/>
</dbReference>
<dbReference type="AlphaFoldDB" id="A0A2N5Y5G9"/>
<dbReference type="RefSeq" id="WP_101520324.1">
    <property type="nucleotide sequence ID" value="NZ_PKLZ01000002.1"/>
</dbReference>
<dbReference type="EMBL" id="PKLZ01000002">
    <property type="protein sequence ID" value="PLW83643.1"/>
    <property type="molecule type" value="Genomic_DNA"/>
</dbReference>
<keyword evidence="3" id="KW-1185">Reference proteome</keyword>
<sequence>MFKVESVEIDGFWRRVDVQCGFNNDVNIIIGRNGSGKTTFMNILHSVLTVDLNGLSENEFNSARVTLIKGKKRKTIKVTKTDDERYPFPVVDYQISRKKHHLRIISSDDRRFSPGMRRRLYEESLEIRKELDSLTSVSSLSVYRLRHDGEYEVRDRHGTRAVSPVDYRLSQALNRLTEFQLDLAEEAQKVSRSLQKDVLASILYGEDDSNEGWILNFDKEQEQTSLVSAYTQLNAMDSDIRRKIRFHVSAIDKSISEIVESKTNDTKSETAIDIKPLEALRKTKRIIDLSLAAKEKNQEIYSQIDLFLKIIKDFISDKEFSFASGRLVIQNDFGEIEHVKLSSGEKQLIILMVEALLQKKEHHIFLADEPELSLHIAWQRKIIPAVKNINPNSQVIVATHSPEVASKYKDNIVDMEKLICG</sequence>
<accession>A0A2N5Y5G9</accession>
<comment type="caution">
    <text evidence="2">The sequence shown here is derived from an EMBL/GenBank/DDBJ whole genome shotgun (WGS) entry which is preliminary data.</text>
</comment>
<protein>
    <submittedName>
        <fullName evidence="2">ABC transporter ATP-binding protein</fullName>
    </submittedName>
</protein>
<dbReference type="Gene3D" id="3.40.50.300">
    <property type="entry name" value="P-loop containing nucleotide triphosphate hydrolases"/>
    <property type="match status" value="1"/>
</dbReference>
<dbReference type="InterPro" id="IPR041685">
    <property type="entry name" value="AAA_GajA/Old/RecF-like"/>
</dbReference>
<feature type="domain" description="Endonuclease GajA/Old nuclease/RecF-like AAA" evidence="1">
    <location>
        <begin position="3"/>
        <end position="405"/>
    </location>
</feature>
<name>A0A2N5Y5G9_9GAMM</name>
<keyword evidence="2" id="KW-0067">ATP-binding</keyword>
<dbReference type="CDD" id="cd00267">
    <property type="entry name" value="ABC_ATPase"/>
    <property type="match status" value="1"/>
</dbReference>
<dbReference type="Pfam" id="PF13175">
    <property type="entry name" value="AAA_15"/>
    <property type="match status" value="1"/>
</dbReference>
<dbReference type="PANTHER" id="PTHR43581">
    <property type="entry name" value="ATP/GTP PHOSPHATASE"/>
    <property type="match status" value="1"/>
</dbReference>
<dbReference type="InterPro" id="IPR027417">
    <property type="entry name" value="P-loop_NTPase"/>
</dbReference>
<keyword evidence="2" id="KW-0547">Nucleotide-binding</keyword>
<dbReference type="Proteomes" id="UP000234845">
    <property type="component" value="Unassembled WGS sequence"/>
</dbReference>
<dbReference type="SUPFAM" id="SSF52540">
    <property type="entry name" value="P-loop containing nucleoside triphosphate hydrolases"/>
    <property type="match status" value="1"/>
</dbReference>
<proteinExistence type="predicted"/>
<gene>
    <name evidence="2" type="ORF">CWI75_04650</name>
</gene>
<reference evidence="3" key="1">
    <citation type="submission" date="2017-11" db="EMBL/GenBank/DDBJ databases">
        <title>The draft genome sequence of Chromatocurvus sp. F02.</title>
        <authorList>
            <person name="Du Z.-J."/>
            <person name="Chang Y.-Q."/>
        </authorList>
    </citation>
    <scope>NUCLEOTIDE SEQUENCE [LARGE SCALE GENOMIC DNA]</scope>
    <source>
        <strain evidence="3">F02</strain>
    </source>
</reference>
<evidence type="ECO:0000313" key="2">
    <source>
        <dbReference type="EMBL" id="PLW83643.1"/>
    </source>
</evidence>
<evidence type="ECO:0000313" key="3">
    <source>
        <dbReference type="Proteomes" id="UP000234845"/>
    </source>
</evidence>
<evidence type="ECO:0000259" key="1">
    <source>
        <dbReference type="Pfam" id="PF13175"/>
    </source>
</evidence>
<dbReference type="OrthoDB" id="9815944at2"/>
<dbReference type="GO" id="GO:0005524">
    <property type="term" value="F:ATP binding"/>
    <property type="evidence" value="ECO:0007669"/>
    <property type="project" value="UniProtKB-KW"/>
</dbReference>
<dbReference type="PANTHER" id="PTHR43581:SF2">
    <property type="entry name" value="EXCINUCLEASE ATPASE SUBUNIT"/>
    <property type="match status" value="1"/>
</dbReference>
<organism evidence="2 3">
    <name type="scientific">Kineobactrum sediminis</name>
    <dbReference type="NCBI Taxonomy" id="1905677"/>
    <lineage>
        <taxon>Bacteria</taxon>
        <taxon>Pseudomonadati</taxon>
        <taxon>Pseudomonadota</taxon>
        <taxon>Gammaproteobacteria</taxon>
        <taxon>Cellvibrionales</taxon>
        <taxon>Halieaceae</taxon>
        <taxon>Kineobactrum</taxon>
    </lineage>
</organism>